<dbReference type="EMBL" id="MLJW01000231">
    <property type="protein sequence ID" value="OIQ92472.1"/>
    <property type="molecule type" value="Genomic_DNA"/>
</dbReference>
<evidence type="ECO:0000313" key="1">
    <source>
        <dbReference type="EMBL" id="OIQ92472.1"/>
    </source>
</evidence>
<accession>A0A1J5R8X2</accession>
<comment type="caution">
    <text evidence="1">The sequence shown here is derived from an EMBL/GenBank/DDBJ whole genome shotgun (WGS) entry which is preliminary data.</text>
</comment>
<name>A0A1J5R8X2_9ZZZZ</name>
<proteinExistence type="predicted"/>
<sequence>MPEVTGAGNFTYGMVWQLKNQTMPAGVDKAGTWRLTFTLMPQSPLGTANNTFIDGAGNGVLDSPTQAHIDIQVSA</sequence>
<gene>
    <name evidence="1" type="ORF">GALL_256180</name>
</gene>
<organism evidence="1">
    <name type="scientific">mine drainage metagenome</name>
    <dbReference type="NCBI Taxonomy" id="410659"/>
    <lineage>
        <taxon>unclassified sequences</taxon>
        <taxon>metagenomes</taxon>
        <taxon>ecological metagenomes</taxon>
    </lineage>
</organism>
<dbReference type="AlphaFoldDB" id="A0A1J5R8X2"/>
<protein>
    <submittedName>
        <fullName evidence="1">Uncharacterized protein</fullName>
    </submittedName>
</protein>
<reference evidence="1" key="1">
    <citation type="submission" date="2016-10" db="EMBL/GenBank/DDBJ databases">
        <title>Sequence of Gallionella enrichment culture.</title>
        <authorList>
            <person name="Poehlein A."/>
            <person name="Muehling M."/>
            <person name="Daniel R."/>
        </authorList>
    </citation>
    <scope>NUCLEOTIDE SEQUENCE</scope>
</reference>